<accession>A0A8X6NJX5</accession>
<protein>
    <submittedName>
        <fullName evidence="1">Uncharacterized protein</fullName>
    </submittedName>
</protein>
<organism evidence="1 2">
    <name type="scientific">Nephila pilipes</name>
    <name type="common">Giant wood spider</name>
    <name type="synonym">Nephila maculata</name>
    <dbReference type="NCBI Taxonomy" id="299642"/>
    <lineage>
        <taxon>Eukaryota</taxon>
        <taxon>Metazoa</taxon>
        <taxon>Ecdysozoa</taxon>
        <taxon>Arthropoda</taxon>
        <taxon>Chelicerata</taxon>
        <taxon>Arachnida</taxon>
        <taxon>Araneae</taxon>
        <taxon>Araneomorphae</taxon>
        <taxon>Entelegynae</taxon>
        <taxon>Araneoidea</taxon>
        <taxon>Nephilidae</taxon>
        <taxon>Nephila</taxon>
    </lineage>
</organism>
<name>A0A8X6NJX5_NEPPI</name>
<dbReference type="AlphaFoldDB" id="A0A8X6NJX5"/>
<dbReference type="EMBL" id="BMAW01058510">
    <property type="protein sequence ID" value="GFT16652.1"/>
    <property type="molecule type" value="Genomic_DNA"/>
</dbReference>
<dbReference type="Proteomes" id="UP000887013">
    <property type="component" value="Unassembled WGS sequence"/>
</dbReference>
<comment type="caution">
    <text evidence="1">The sequence shown here is derived from an EMBL/GenBank/DDBJ whole genome shotgun (WGS) entry which is preliminary data.</text>
</comment>
<evidence type="ECO:0000313" key="2">
    <source>
        <dbReference type="Proteomes" id="UP000887013"/>
    </source>
</evidence>
<gene>
    <name evidence="1" type="ORF">NPIL_239671</name>
</gene>
<reference evidence="1" key="1">
    <citation type="submission" date="2020-08" db="EMBL/GenBank/DDBJ databases">
        <title>Multicomponent nature underlies the extraordinary mechanical properties of spider dragline silk.</title>
        <authorList>
            <person name="Kono N."/>
            <person name="Nakamura H."/>
            <person name="Mori M."/>
            <person name="Yoshida Y."/>
            <person name="Ohtoshi R."/>
            <person name="Malay A.D."/>
            <person name="Moran D.A.P."/>
            <person name="Tomita M."/>
            <person name="Numata K."/>
            <person name="Arakawa K."/>
        </authorList>
    </citation>
    <scope>NUCLEOTIDE SEQUENCE</scope>
</reference>
<sequence>MKGKAQADILLPIPDLKRSGHIIPDLKRPGHTIPDIKRPDHTISDLKRPDQGILQSTLVLSPLLGDVSILRLGKNPIPKFFSTSTGWRSLVAETRASRSRTASCPMLWTSGVPRPCQNV</sequence>
<proteinExistence type="predicted"/>
<evidence type="ECO:0000313" key="1">
    <source>
        <dbReference type="EMBL" id="GFT16652.1"/>
    </source>
</evidence>
<keyword evidence="2" id="KW-1185">Reference proteome</keyword>